<sequence length="212" mass="24330">MGFLDSLNNKNKLGKYSLESDKVEIIKIKEVLKEQEECLWFISSSVFNRIWIVSVTNMRLILVRKKLNKELEIKSFFIDEINEIDVQKGSLLSKLVLKMNNANIEFSNVENLYLDKFLELLNTQINSRPKELSKRQAEKQYEKERLEQLKRDKIPYCPKCHSTSLTYQNKKLSIGRAVTGGVLLGGVGAVVGGLSSKKGYVKCLNCGHKWKL</sequence>
<gene>
    <name evidence="1" type="ORF">JFP838_05260</name>
</gene>
<protein>
    <submittedName>
        <fullName evidence="1">Uncharacterized protein</fullName>
    </submittedName>
</protein>
<name>A0A127EGV6_CLOPF</name>
<dbReference type="EMBL" id="CP010994">
    <property type="protein sequence ID" value="AMN35185.1"/>
    <property type="molecule type" value="Genomic_DNA"/>
</dbReference>
<dbReference type="PATRIC" id="fig|1502.177.peg.1052"/>
<proteinExistence type="predicted"/>
<dbReference type="OrthoDB" id="1749319at2"/>
<dbReference type="Proteomes" id="UP000070260">
    <property type="component" value="Chromosome"/>
</dbReference>
<evidence type="ECO:0000313" key="1">
    <source>
        <dbReference type="EMBL" id="AMN35185.1"/>
    </source>
</evidence>
<dbReference type="InterPro" id="IPR039519">
    <property type="entry name" value="YokE-like_PH"/>
</dbReference>
<evidence type="ECO:0000313" key="2">
    <source>
        <dbReference type="Proteomes" id="UP000070260"/>
    </source>
</evidence>
<reference evidence="1 2" key="1">
    <citation type="journal article" date="2016" name="PLoS ONE">
        <title>Plasmid Characterization and Chromosome Analysis of Two netF+ Clostridium perfringens Isolates Associated with Foal and Canine Necrotizing Enteritis.</title>
        <authorList>
            <person name="Mehdizadeh Gohari I."/>
            <person name="Kropinski A.M."/>
            <person name="Weese S.J."/>
            <person name="Parreira V.R."/>
            <person name="Whitehead A.E."/>
            <person name="Boerlin P."/>
            <person name="Prescott J.F."/>
        </authorList>
    </citation>
    <scope>NUCLEOTIDE SEQUENCE [LARGE SCALE GENOMIC DNA]</scope>
    <source>
        <strain evidence="1 2">JP838</strain>
    </source>
</reference>
<organism evidence="1 2">
    <name type="scientific">Clostridium perfringens</name>
    <dbReference type="NCBI Taxonomy" id="1502"/>
    <lineage>
        <taxon>Bacteria</taxon>
        <taxon>Bacillati</taxon>
        <taxon>Bacillota</taxon>
        <taxon>Clostridia</taxon>
        <taxon>Eubacteriales</taxon>
        <taxon>Clostridiaceae</taxon>
        <taxon>Clostridium</taxon>
    </lineage>
</organism>
<dbReference type="AlphaFoldDB" id="A0A127EGV6"/>
<accession>A0A127EGV6</accession>
<dbReference type="Pfam" id="PF14470">
    <property type="entry name" value="bPH_3"/>
    <property type="match status" value="1"/>
</dbReference>
<dbReference type="RefSeq" id="WP_061427036.1">
    <property type="nucleotide sequence ID" value="NZ_CATNZO010000001.1"/>
</dbReference>